<evidence type="ECO:0000313" key="2">
    <source>
        <dbReference type="Proteomes" id="UP001629235"/>
    </source>
</evidence>
<evidence type="ECO:0000313" key="1">
    <source>
        <dbReference type="EMBL" id="MFM0105676.1"/>
    </source>
</evidence>
<dbReference type="EMBL" id="JAQQDW010000039">
    <property type="protein sequence ID" value="MFM0105676.1"/>
    <property type="molecule type" value="Genomic_DNA"/>
</dbReference>
<organism evidence="1 2">
    <name type="scientific">Paraburkholderia rhynchosiae</name>
    <dbReference type="NCBI Taxonomy" id="487049"/>
    <lineage>
        <taxon>Bacteria</taxon>
        <taxon>Pseudomonadati</taxon>
        <taxon>Pseudomonadota</taxon>
        <taxon>Betaproteobacteria</taxon>
        <taxon>Burkholderiales</taxon>
        <taxon>Burkholderiaceae</taxon>
        <taxon>Paraburkholderia</taxon>
    </lineage>
</organism>
<name>A0ACC7NHG9_9BURK</name>
<comment type="caution">
    <text evidence="1">The sequence shown here is derived from an EMBL/GenBank/DDBJ whole genome shotgun (WGS) entry which is preliminary data.</text>
</comment>
<proteinExistence type="predicted"/>
<gene>
    <name evidence="1" type="ORF">PQR01_19855</name>
</gene>
<sequence length="132" mass="13956">MKKLFATAVVSVLALSPIAQRAFAQNIPSATSPSYVKPYVSKRSQLDVMNPPRPASATTVYGADSALKPRADGLRLQAPVNTGTQSHTKRARIPQSARATSSAAASDAYSSDLWNAGQTYASPQTSDPYSAR</sequence>
<dbReference type="Proteomes" id="UP001629235">
    <property type="component" value="Unassembled WGS sequence"/>
</dbReference>
<accession>A0ACC7NHG9</accession>
<keyword evidence="2" id="KW-1185">Reference proteome</keyword>
<reference evidence="1 2" key="1">
    <citation type="journal article" date="2024" name="Chem. Sci.">
        <title>Discovery of megapolipeptins by genome mining of a Burkholderiales bacteria collection.</title>
        <authorList>
            <person name="Paulo B.S."/>
            <person name="Recchia M.J.J."/>
            <person name="Lee S."/>
            <person name="Fergusson C.H."/>
            <person name="Romanowski S.B."/>
            <person name="Hernandez A."/>
            <person name="Krull N."/>
            <person name="Liu D.Y."/>
            <person name="Cavanagh H."/>
            <person name="Bos A."/>
            <person name="Gray C.A."/>
            <person name="Murphy B.T."/>
            <person name="Linington R.G."/>
            <person name="Eustaquio A.S."/>
        </authorList>
    </citation>
    <scope>NUCLEOTIDE SEQUENCE [LARGE SCALE GENOMIC DNA]</scope>
    <source>
        <strain evidence="1 2">RL18-126-BIB-B</strain>
    </source>
</reference>
<protein>
    <submittedName>
        <fullName evidence="1">Uncharacterized protein</fullName>
    </submittedName>
</protein>